<name>A0A9D4R2V0_DREPO</name>
<organism evidence="2 3">
    <name type="scientific">Dreissena polymorpha</name>
    <name type="common">Zebra mussel</name>
    <name type="synonym">Mytilus polymorpha</name>
    <dbReference type="NCBI Taxonomy" id="45954"/>
    <lineage>
        <taxon>Eukaryota</taxon>
        <taxon>Metazoa</taxon>
        <taxon>Spiralia</taxon>
        <taxon>Lophotrochozoa</taxon>
        <taxon>Mollusca</taxon>
        <taxon>Bivalvia</taxon>
        <taxon>Autobranchia</taxon>
        <taxon>Heteroconchia</taxon>
        <taxon>Euheterodonta</taxon>
        <taxon>Imparidentia</taxon>
        <taxon>Neoheterodontei</taxon>
        <taxon>Myida</taxon>
        <taxon>Dreissenoidea</taxon>
        <taxon>Dreissenidae</taxon>
        <taxon>Dreissena</taxon>
    </lineage>
</organism>
<dbReference type="AlphaFoldDB" id="A0A9D4R2V0"/>
<comment type="caution">
    <text evidence="2">The sequence shown here is derived from an EMBL/GenBank/DDBJ whole genome shotgun (WGS) entry which is preliminary data.</text>
</comment>
<dbReference type="InterPro" id="IPR011051">
    <property type="entry name" value="RmlC_Cupin_sf"/>
</dbReference>
<accession>A0A9D4R2V0</accession>
<evidence type="ECO:0000256" key="1">
    <source>
        <dbReference type="SAM" id="MobiDB-lite"/>
    </source>
</evidence>
<evidence type="ECO:0000313" key="2">
    <source>
        <dbReference type="EMBL" id="KAH3851265.1"/>
    </source>
</evidence>
<gene>
    <name evidence="2" type="ORF">DPMN_093745</name>
</gene>
<protein>
    <submittedName>
        <fullName evidence="2">Uncharacterized protein</fullName>
    </submittedName>
</protein>
<feature type="region of interest" description="Disordered" evidence="1">
    <location>
        <begin position="93"/>
        <end position="130"/>
    </location>
</feature>
<dbReference type="Proteomes" id="UP000828390">
    <property type="component" value="Unassembled WGS sequence"/>
</dbReference>
<feature type="compositionally biased region" description="Basic and acidic residues" evidence="1">
    <location>
        <begin position="97"/>
        <end position="107"/>
    </location>
</feature>
<reference evidence="2" key="1">
    <citation type="journal article" date="2019" name="bioRxiv">
        <title>The Genome of the Zebra Mussel, Dreissena polymorpha: A Resource for Invasive Species Research.</title>
        <authorList>
            <person name="McCartney M.A."/>
            <person name="Auch B."/>
            <person name="Kono T."/>
            <person name="Mallez S."/>
            <person name="Zhang Y."/>
            <person name="Obille A."/>
            <person name="Becker A."/>
            <person name="Abrahante J.E."/>
            <person name="Garbe J."/>
            <person name="Badalamenti J.P."/>
            <person name="Herman A."/>
            <person name="Mangelson H."/>
            <person name="Liachko I."/>
            <person name="Sullivan S."/>
            <person name="Sone E.D."/>
            <person name="Koren S."/>
            <person name="Silverstein K.A.T."/>
            <person name="Beckman K.B."/>
            <person name="Gohl D.M."/>
        </authorList>
    </citation>
    <scope>NUCLEOTIDE SEQUENCE</scope>
    <source>
        <strain evidence="2">Duluth1</strain>
        <tissue evidence="2">Whole animal</tissue>
    </source>
</reference>
<sequence length="130" mass="14410">MVPRPSGHLQVNPRLWQKVSQTSGAPARYSKTVGDDAKTVMVPEGDPRRCQTVSQTVMVLSGDSMTVCDDGNTVWAPAGDSHMVPENIPYRRGTSRRLSDNLRRCQDRQGTCRRLPDIARNSPRPSGHLQ</sequence>
<proteinExistence type="predicted"/>
<evidence type="ECO:0000313" key="3">
    <source>
        <dbReference type="Proteomes" id="UP000828390"/>
    </source>
</evidence>
<dbReference type="SUPFAM" id="SSF51182">
    <property type="entry name" value="RmlC-like cupins"/>
    <property type="match status" value="1"/>
</dbReference>
<reference evidence="2" key="2">
    <citation type="submission" date="2020-11" db="EMBL/GenBank/DDBJ databases">
        <authorList>
            <person name="McCartney M.A."/>
            <person name="Auch B."/>
            <person name="Kono T."/>
            <person name="Mallez S."/>
            <person name="Becker A."/>
            <person name="Gohl D.M."/>
            <person name="Silverstein K.A.T."/>
            <person name="Koren S."/>
            <person name="Bechman K.B."/>
            <person name="Herman A."/>
            <person name="Abrahante J.E."/>
            <person name="Garbe J."/>
        </authorList>
    </citation>
    <scope>NUCLEOTIDE SEQUENCE</scope>
    <source>
        <strain evidence="2">Duluth1</strain>
        <tissue evidence="2">Whole animal</tissue>
    </source>
</reference>
<dbReference type="EMBL" id="JAIWYP010000003">
    <property type="protein sequence ID" value="KAH3851265.1"/>
    <property type="molecule type" value="Genomic_DNA"/>
</dbReference>
<keyword evidence="3" id="KW-1185">Reference proteome</keyword>